<dbReference type="PANTHER" id="PTHR34153">
    <property type="entry name" value="SI:CH211-262H13.3-RELATED-RELATED"/>
    <property type="match status" value="1"/>
</dbReference>
<dbReference type="OrthoDB" id="6776589at2759"/>
<dbReference type="PANTHER" id="PTHR34153:SF2">
    <property type="entry name" value="SI:CH211-262H13.3-RELATED"/>
    <property type="match status" value="1"/>
</dbReference>
<gene>
    <name evidence="3" type="ORF">PHAECO_LOCUS7187</name>
</gene>
<sequence>MSERDRDLKTVIINMTHQFEGLDWYAIDNFSTLPALLSSHYSLLLNFILVLSPCNLQFVIRYSCQVPARSMSEKGKVNVDKTCGGDDKYAVVQFKENDKLGDVSVIPTNWLVDEHLCWWPTNSRITRTLIIKRSLPNSDWSQYDCNIHNLYDSYANALEHEKKLAATSESEGEQRPGKRKVKQKKTADYESIVHPPSVYSDLSDDDSSAKEGSLGDSGCENLGNIEVTQSTEDELRKSEISGKCSFVNCGTEDIPLIEHLDDTADVTVVENLPVVVSANHISDIMEMIADIRSICQITLNKVNSIVEHSLQRQINIDSTDDAIKEYLPLKTMDNLLNLEDLLKNNKTAAAQLMNKLVLVGGSDYKNLIRRCLQQIIEDELAQYCSWTGQKQNFRISDLKIMDILKQSVKEVFKATTDKEFELIVMEWMRFAKQRLKRKE</sequence>
<evidence type="ECO:0000256" key="1">
    <source>
        <dbReference type="SAM" id="MobiDB-lite"/>
    </source>
</evidence>
<organism evidence="3 4">
    <name type="scientific">Phaedon cochleariae</name>
    <name type="common">Mustard beetle</name>
    <dbReference type="NCBI Taxonomy" id="80249"/>
    <lineage>
        <taxon>Eukaryota</taxon>
        <taxon>Metazoa</taxon>
        <taxon>Ecdysozoa</taxon>
        <taxon>Arthropoda</taxon>
        <taxon>Hexapoda</taxon>
        <taxon>Insecta</taxon>
        <taxon>Pterygota</taxon>
        <taxon>Neoptera</taxon>
        <taxon>Endopterygota</taxon>
        <taxon>Coleoptera</taxon>
        <taxon>Polyphaga</taxon>
        <taxon>Cucujiformia</taxon>
        <taxon>Chrysomeloidea</taxon>
        <taxon>Chrysomelidae</taxon>
        <taxon>Chrysomelinae</taxon>
        <taxon>Chrysomelini</taxon>
        <taxon>Phaedon</taxon>
    </lineage>
</organism>
<evidence type="ECO:0000313" key="4">
    <source>
        <dbReference type="Proteomes" id="UP001153737"/>
    </source>
</evidence>
<accession>A0A9N9SFN2</accession>
<feature type="region of interest" description="Disordered" evidence="1">
    <location>
        <begin position="165"/>
        <end position="223"/>
    </location>
</feature>
<protein>
    <recommendedName>
        <fullName evidence="2">DUF4806 domain-containing protein</fullName>
    </recommendedName>
</protein>
<name>A0A9N9SFN2_PHACE</name>
<keyword evidence="4" id="KW-1185">Reference proteome</keyword>
<dbReference type="Pfam" id="PF16064">
    <property type="entry name" value="DUF4806"/>
    <property type="match status" value="1"/>
</dbReference>
<evidence type="ECO:0000259" key="2">
    <source>
        <dbReference type="Pfam" id="PF16064"/>
    </source>
</evidence>
<proteinExistence type="predicted"/>
<reference evidence="3" key="2">
    <citation type="submission" date="2022-10" db="EMBL/GenBank/DDBJ databases">
        <authorList>
            <consortium name="ENA_rothamsted_submissions"/>
            <consortium name="culmorum"/>
            <person name="King R."/>
        </authorList>
    </citation>
    <scope>NUCLEOTIDE SEQUENCE</scope>
</reference>
<reference evidence="3" key="1">
    <citation type="submission" date="2022-01" db="EMBL/GenBank/DDBJ databases">
        <authorList>
            <person name="King R."/>
        </authorList>
    </citation>
    <scope>NUCLEOTIDE SEQUENCE</scope>
</reference>
<evidence type="ECO:0000313" key="3">
    <source>
        <dbReference type="EMBL" id="CAG9820201.1"/>
    </source>
</evidence>
<dbReference type="AlphaFoldDB" id="A0A9N9SFN2"/>
<dbReference type="Proteomes" id="UP001153737">
    <property type="component" value="Chromosome 3"/>
</dbReference>
<dbReference type="InterPro" id="IPR032071">
    <property type="entry name" value="DUF4806"/>
</dbReference>
<dbReference type="EMBL" id="OU896709">
    <property type="protein sequence ID" value="CAG9820201.1"/>
    <property type="molecule type" value="Genomic_DNA"/>
</dbReference>
<feature type="domain" description="DUF4806" evidence="2">
    <location>
        <begin position="327"/>
        <end position="392"/>
    </location>
</feature>